<dbReference type="Gene3D" id="3.40.50.2300">
    <property type="match status" value="1"/>
</dbReference>
<gene>
    <name evidence="4" type="ORF">SAMN03080594_1048</name>
</gene>
<protein>
    <submittedName>
        <fullName evidence="4">DNA-binding response regulator, LytR/AlgR family</fullName>
    </submittedName>
</protein>
<feature type="modified residue" description="4-aspartylphosphate" evidence="1">
    <location>
        <position position="55"/>
    </location>
</feature>
<dbReference type="InterPro" id="IPR007492">
    <property type="entry name" value="LytTR_DNA-bd_dom"/>
</dbReference>
<dbReference type="OrthoDB" id="2168082at2"/>
<dbReference type="SMART" id="SM00448">
    <property type="entry name" value="REC"/>
    <property type="match status" value="1"/>
</dbReference>
<dbReference type="Proteomes" id="UP000184406">
    <property type="component" value="Unassembled WGS sequence"/>
</dbReference>
<evidence type="ECO:0000259" key="3">
    <source>
        <dbReference type="PROSITE" id="PS50930"/>
    </source>
</evidence>
<dbReference type="GO" id="GO:0003677">
    <property type="term" value="F:DNA binding"/>
    <property type="evidence" value="ECO:0007669"/>
    <property type="project" value="UniProtKB-KW"/>
</dbReference>
<dbReference type="AlphaFoldDB" id="A0A1M5BE69"/>
<dbReference type="PROSITE" id="PS50110">
    <property type="entry name" value="RESPONSE_REGULATORY"/>
    <property type="match status" value="1"/>
</dbReference>
<dbReference type="InterPro" id="IPR011006">
    <property type="entry name" value="CheY-like_superfamily"/>
</dbReference>
<keyword evidence="4" id="KW-0238">DNA-binding</keyword>
<dbReference type="PANTHER" id="PTHR37299:SF1">
    <property type="entry name" value="STAGE 0 SPORULATION PROTEIN A HOMOLOG"/>
    <property type="match status" value="1"/>
</dbReference>
<accession>A0A1M5BE69</accession>
<sequence length="253" mass="28979">MKIVIVEDELAASENLAYMLKNLQDNLEVLAVLDSVKTAIDYFSKNQEADLVFMDIHLADGLSFEIFDAVKIDAPIIFTTAYDQYALQAFKLNSIDYLLKPIDEDELEVSLAQFKGQLKGKGLITNQVEGLLSLLKDQKKTYKSMYLVHYRDELIPLKTEKIAYLFIENGIVKAVTKDRQTHIIDQKLEDIENDLDPSNFHRLNRQFIAQRDAIAGIKQYFNGKLIISVIPPHIEQVIVSKAKATEFKNWMNH</sequence>
<dbReference type="RefSeq" id="WP_072862098.1">
    <property type="nucleotide sequence ID" value="NZ_FQUX01000004.1"/>
</dbReference>
<keyword evidence="5" id="KW-1185">Reference proteome</keyword>
<reference evidence="5" key="1">
    <citation type="submission" date="2016-11" db="EMBL/GenBank/DDBJ databases">
        <authorList>
            <person name="Varghese N."/>
            <person name="Submissions S."/>
        </authorList>
    </citation>
    <scope>NUCLEOTIDE SEQUENCE [LARGE SCALE GENOMIC DNA]</scope>
    <source>
        <strain evidence="5">DSM 17539</strain>
    </source>
</reference>
<dbReference type="GO" id="GO:0000156">
    <property type="term" value="F:phosphorelay response regulator activity"/>
    <property type="evidence" value="ECO:0007669"/>
    <property type="project" value="InterPro"/>
</dbReference>
<proteinExistence type="predicted"/>
<name>A0A1M5BE69_9FLAO</name>
<dbReference type="Pfam" id="PF04397">
    <property type="entry name" value="LytTR"/>
    <property type="match status" value="1"/>
</dbReference>
<dbReference type="FunFam" id="3.40.50.2300:FF:000361">
    <property type="entry name" value="Two-component system response regulator"/>
    <property type="match status" value="1"/>
</dbReference>
<dbReference type="Pfam" id="PF00072">
    <property type="entry name" value="Response_reg"/>
    <property type="match status" value="1"/>
</dbReference>
<dbReference type="Gene3D" id="2.40.50.1020">
    <property type="entry name" value="LytTr DNA-binding domain"/>
    <property type="match status" value="1"/>
</dbReference>
<feature type="domain" description="Response regulatory" evidence="2">
    <location>
        <begin position="2"/>
        <end position="115"/>
    </location>
</feature>
<evidence type="ECO:0000313" key="5">
    <source>
        <dbReference type="Proteomes" id="UP000184406"/>
    </source>
</evidence>
<dbReference type="SMART" id="SM00850">
    <property type="entry name" value="LytTR"/>
    <property type="match status" value="1"/>
</dbReference>
<evidence type="ECO:0000259" key="2">
    <source>
        <dbReference type="PROSITE" id="PS50110"/>
    </source>
</evidence>
<dbReference type="SUPFAM" id="SSF52172">
    <property type="entry name" value="CheY-like"/>
    <property type="match status" value="1"/>
</dbReference>
<evidence type="ECO:0000313" key="4">
    <source>
        <dbReference type="EMBL" id="SHF40462.1"/>
    </source>
</evidence>
<dbReference type="InterPro" id="IPR046947">
    <property type="entry name" value="LytR-like"/>
</dbReference>
<dbReference type="InterPro" id="IPR001789">
    <property type="entry name" value="Sig_transdc_resp-reg_receiver"/>
</dbReference>
<keyword evidence="1" id="KW-0597">Phosphoprotein</keyword>
<dbReference type="PANTHER" id="PTHR37299">
    <property type="entry name" value="TRANSCRIPTIONAL REGULATOR-RELATED"/>
    <property type="match status" value="1"/>
</dbReference>
<feature type="domain" description="HTH LytTR-type" evidence="3">
    <location>
        <begin position="155"/>
        <end position="253"/>
    </location>
</feature>
<dbReference type="PROSITE" id="PS50930">
    <property type="entry name" value="HTH_LYTTR"/>
    <property type="match status" value="1"/>
</dbReference>
<dbReference type="EMBL" id="FQUX01000004">
    <property type="protein sequence ID" value="SHF40462.1"/>
    <property type="molecule type" value="Genomic_DNA"/>
</dbReference>
<organism evidence="4 5">
    <name type="scientific">Arenibacter palladensis</name>
    <dbReference type="NCBI Taxonomy" id="237373"/>
    <lineage>
        <taxon>Bacteria</taxon>
        <taxon>Pseudomonadati</taxon>
        <taxon>Bacteroidota</taxon>
        <taxon>Flavobacteriia</taxon>
        <taxon>Flavobacteriales</taxon>
        <taxon>Flavobacteriaceae</taxon>
        <taxon>Arenibacter</taxon>
    </lineage>
</organism>
<evidence type="ECO:0000256" key="1">
    <source>
        <dbReference type="PROSITE-ProRule" id="PRU00169"/>
    </source>
</evidence>